<feature type="domain" description="HIG1" evidence="11">
    <location>
        <begin position="1"/>
        <end position="80"/>
    </location>
</feature>
<evidence type="ECO:0000256" key="10">
    <source>
        <dbReference type="SAM" id="Phobius"/>
    </source>
</evidence>
<evidence type="ECO:0000256" key="9">
    <source>
        <dbReference type="SAM" id="MobiDB-lite"/>
    </source>
</evidence>
<dbReference type="InterPro" id="IPR044880">
    <property type="entry name" value="NCX_ion-bd_dom_sf"/>
</dbReference>
<feature type="transmembrane region" description="Helical" evidence="10">
    <location>
        <begin position="401"/>
        <end position="427"/>
    </location>
</feature>
<accession>A0ABQ8PQF7</accession>
<proteinExistence type="inferred from homology"/>
<feature type="transmembrane region" description="Helical" evidence="10">
    <location>
        <begin position="16"/>
        <end position="34"/>
    </location>
</feature>
<feature type="transmembrane region" description="Helical" evidence="10">
    <location>
        <begin position="471"/>
        <end position="494"/>
    </location>
</feature>
<feature type="transmembrane region" description="Helical" evidence="10">
    <location>
        <begin position="617"/>
        <end position="638"/>
    </location>
</feature>
<reference evidence="12" key="1">
    <citation type="submission" date="2022-07" db="EMBL/GenBank/DDBJ databases">
        <title>Phylogenomic reconstructions and comparative analyses of Kickxellomycotina fungi.</title>
        <authorList>
            <person name="Reynolds N.K."/>
            <person name="Stajich J.E."/>
            <person name="Barry K."/>
            <person name="Grigoriev I.V."/>
            <person name="Crous P."/>
            <person name="Smith M.E."/>
        </authorList>
    </citation>
    <scope>NUCLEOTIDE SEQUENCE</scope>
    <source>
        <strain evidence="12">BCRC 34882</strain>
    </source>
</reference>
<feature type="transmembrane region" description="Helical" evidence="10">
    <location>
        <begin position="314"/>
        <end position="334"/>
    </location>
</feature>
<keyword evidence="7" id="KW-0406">Ion transport</keyword>
<comment type="similarity">
    <text evidence="3">Belongs to the Ca(2+):cation antiporter (CaCA) (TC 2.A.19) family.</text>
</comment>
<evidence type="ECO:0000256" key="6">
    <source>
        <dbReference type="ARBA" id="ARBA00022989"/>
    </source>
</evidence>
<feature type="compositionally biased region" description="Basic residues" evidence="9">
    <location>
        <begin position="241"/>
        <end position="250"/>
    </location>
</feature>
<feature type="transmembrane region" description="Helical" evidence="10">
    <location>
        <begin position="340"/>
        <end position="361"/>
    </location>
</feature>
<evidence type="ECO:0000313" key="13">
    <source>
        <dbReference type="Proteomes" id="UP001151295"/>
    </source>
</evidence>
<evidence type="ECO:0000256" key="1">
    <source>
        <dbReference type="ARBA" id="ARBA00004127"/>
    </source>
</evidence>
<keyword evidence="8 10" id="KW-0472">Membrane</keyword>
<comment type="subcellular location">
    <subcellularLocation>
        <location evidence="1">Endomembrane system</location>
        <topology evidence="1">Multi-pass membrane protein</topology>
    </subcellularLocation>
    <subcellularLocation>
        <location evidence="2">Mitochondrion</location>
    </subcellularLocation>
</comment>
<feature type="transmembrane region" description="Helical" evidence="10">
    <location>
        <begin position="650"/>
        <end position="677"/>
    </location>
</feature>
<feature type="transmembrane region" description="Helical" evidence="10">
    <location>
        <begin position="54"/>
        <end position="73"/>
    </location>
</feature>
<keyword evidence="6 10" id="KW-1133">Transmembrane helix</keyword>
<dbReference type="Pfam" id="PF01699">
    <property type="entry name" value="Na_Ca_ex"/>
    <property type="match status" value="2"/>
</dbReference>
<keyword evidence="5 10" id="KW-0812">Transmembrane</keyword>
<evidence type="ECO:0000256" key="5">
    <source>
        <dbReference type="ARBA" id="ARBA00022692"/>
    </source>
</evidence>
<dbReference type="InterPro" id="IPR007667">
    <property type="entry name" value="Hypoxia_induced_domain"/>
</dbReference>
<dbReference type="InterPro" id="IPR004837">
    <property type="entry name" value="NaCa_Exmemb"/>
</dbReference>
<dbReference type="PANTHER" id="PTHR31503">
    <property type="entry name" value="VACUOLAR CALCIUM ION TRANSPORTER"/>
    <property type="match status" value="1"/>
</dbReference>
<feature type="compositionally biased region" description="Polar residues" evidence="9">
    <location>
        <begin position="126"/>
        <end position="171"/>
    </location>
</feature>
<evidence type="ECO:0000259" key="11">
    <source>
        <dbReference type="PROSITE" id="PS51503"/>
    </source>
</evidence>
<evidence type="ECO:0000256" key="2">
    <source>
        <dbReference type="ARBA" id="ARBA00004173"/>
    </source>
</evidence>
<organism evidence="12 13">
    <name type="scientific">Coemansia umbellata</name>
    <dbReference type="NCBI Taxonomy" id="1424467"/>
    <lineage>
        <taxon>Eukaryota</taxon>
        <taxon>Fungi</taxon>
        <taxon>Fungi incertae sedis</taxon>
        <taxon>Zoopagomycota</taxon>
        <taxon>Kickxellomycotina</taxon>
        <taxon>Kickxellomycetes</taxon>
        <taxon>Kickxellales</taxon>
        <taxon>Kickxellaceae</taxon>
        <taxon>Coemansia</taxon>
    </lineage>
</organism>
<protein>
    <recommendedName>
        <fullName evidence="11">HIG1 domain-containing protein</fullName>
    </recommendedName>
</protein>
<comment type="caution">
    <text evidence="12">The sequence shown here is derived from an EMBL/GenBank/DDBJ whole genome shotgun (WGS) entry which is preliminary data.</text>
</comment>
<feature type="transmembrane region" description="Helical" evidence="10">
    <location>
        <begin position="439"/>
        <end position="459"/>
    </location>
</feature>
<dbReference type="Gene3D" id="6.10.140.1320">
    <property type="match status" value="1"/>
</dbReference>
<evidence type="ECO:0000313" key="12">
    <source>
        <dbReference type="EMBL" id="KAJ1993494.1"/>
    </source>
</evidence>
<feature type="region of interest" description="Disordered" evidence="9">
    <location>
        <begin position="95"/>
        <end position="179"/>
    </location>
</feature>
<keyword evidence="4" id="KW-0813">Transport</keyword>
<name>A0ABQ8PQF7_9FUNG</name>
<evidence type="ECO:0000256" key="8">
    <source>
        <dbReference type="ARBA" id="ARBA00023136"/>
    </source>
</evidence>
<sequence length="753" mass="82737">MAGSSRSVFARLKEEPLIPLGVTATVGAFLFAAWGSTQGNNKMMQWGMRGRVVMQGLTVAALVGYGLFFTSEYKKERREDKRQINWEKLEQQALAAEKAEKEQPAGKKTPAIFASEFDTPYDSSDEGNTATSESGSDNGSASGTCTRVDSRTSNSNNFARVDSQGGQTVIEQDSEQEETAQRRVVEQFVRRGSEIKCHLFASRRLKSFSHDGIASRALADVPLDYHYAVRSTTQETSRIGQLHHHSHHHHENQLLRSPQNDSPDLINSRQLRRRVARYSSSEIMPKDEEEAIISTACSNADMPDISILGSLKNAAFSSWLNILIIFVPLGYIAHFLNWPVVAVFVLNYLAIIPLSALMGFATEEVSIRLGRTWGSVVNACFGNAVELIVAVIALIEEEYRIVQAGLIGSVLSNTLLVLGCAFFAGGLHHRVQIFHAEAAQCAGALLALSVLSMIIPAAYHDVHASGGEITNGILIMSRGTALILLLVYILFLVFQLKTHSDIFDGSHTRRGENSDIEEYAEALSPNLGLNIMLDDTKGHGRGVFSEASCRSIGGSSGGFSKRRKWRSHTHECHLRHSAPQMRLWIASALLVIISVLVAFSSDILVDSVQELTSHYNISHTFVGMILLPIAASAAEHTMSITVAIRDKMDLCITVAVGSSMQMTLFVLPTLIIIAWIMKRPLTLFFDEFETTTMLISVLVINYLIMNGRSNWLKGAMLLSSYFIVAMAFFLYPADVDNPKGGIDTQPTAKSGLF</sequence>
<feature type="transmembrane region" description="Helical" evidence="10">
    <location>
        <begin position="373"/>
        <end position="395"/>
    </location>
</feature>
<keyword evidence="13" id="KW-1185">Reference proteome</keyword>
<evidence type="ECO:0000256" key="7">
    <source>
        <dbReference type="ARBA" id="ARBA00023065"/>
    </source>
</evidence>
<feature type="transmembrane region" description="Helical" evidence="10">
    <location>
        <begin position="711"/>
        <end position="731"/>
    </location>
</feature>
<gene>
    <name evidence="12" type="ORF">EDC05_002120</name>
</gene>
<dbReference type="InterPro" id="IPR004713">
    <property type="entry name" value="CaH_exchang"/>
</dbReference>
<feature type="compositionally biased region" description="Polar residues" evidence="9">
    <location>
        <begin position="254"/>
        <end position="263"/>
    </location>
</feature>
<evidence type="ECO:0000256" key="3">
    <source>
        <dbReference type="ARBA" id="ARBA00008170"/>
    </source>
</evidence>
<feature type="region of interest" description="Disordered" evidence="9">
    <location>
        <begin position="235"/>
        <end position="263"/>
    </location>
</feature>
<dbReference type="Proteomes" id="UP001151295">
    <property type="component" value="Unassembled WGS sequence"/>
</dbReference>
<evidence type="ECO:0000256" key="4">
    <source>
        <dbReference type="ARBA" id="ARBA00022448"/>
    </source>
</evidence>
<feature type="transmembrane region" description="Helical" evidence="10">
    <location>
        <begin position="583"/>
        <end position="605"/>
    </location>
</feature>
<dbReference type="PROSITE" id="PS51503">
    <property type="entry name" value="HIG1"/>
    <property type="match status" value="1"/>
</dbReference>
<dbReference type="PANTHER" id="PTHR31503:SF22">
    <property type="entry name" value="VACUOLAR CALCIUM ION TRANSPORTER"/>
    <property type="match status" value="1"/>
</dbReference>
<dbReference type="Gene3D" id="1.20.1420.30">
    <property type="entry name" value="NCX, central ion-binding region"/>
    <property type="match status" value="2"/>
</dbReference>
<dbReference type="Pfam" id="PF04588">
    <property type="entry name" value="HIG_1_N"/>
    <property type="match status" value="1"/>
</dbReference>
<dbReference type="EMBL" id="JANBQD010000018">
    <property type="protein sequence ID" value="KAJ1993494.1"/>
    <property type="molecule type" value="Genomic_DNA"/>
</dbReference>
<feature type="transmembrane region" description="Helical" evidence="10">
    <location>
        <begin position="683"/>
        <end position="704"/>
    </location>
</feature>